<evidence type="ECO:0000313" key="3">
    <source>
        <dbReference type="EMBL" id="MEQ2423065.1"/>
    </source>
</evidence>
<sequence>MKTLYLDCFSGISGNMFIGMLIQAGVPFEAFKQAMASLNLTGYDLVCHSVNKLGIQSIYYNVLLDAERHDHGAHDHHEHHDHEQGHEHHEHHAHHGEELAGQGHLVDMTGHHHHHQHRGLPEITKIIEGAPIEDDIKAKSLAVFQALAEAEAKVHGVPVDEIHFHEVGAIDCILDIVGTVWCLKYLGIEQIATSPLHAGSGFVRCAHGIMPVPAPATAELLAGIPWYATDIKGELVTPTGAALVKVLAHAGVRPKDFVYDTVAYGAGTKDLTIPNVVRGFIGQAGEIS</sequence>
<dbReference type="PANTHER" id="PTHR36566">
    <property type="entry name" value="NICKEL INSERTION PROTEIN-RELATED"/>
    <property type="match status" value="1"/>
</dbReference>
<evidence type="ECO:0000313" key="4">
    <source>
        <dbReference type="Proteomes" id="UP001433088"/>
    </source>
</evidence>
<dbReference type="PANTHER" id="PTHR36566:SF1">
    <property type="entry name" value="PYRIDINIUM-3,5-BISTHIOCARBOXYLIC ACID MONONUCLEOTIDE NICKEL INSERTION PROTEIN"/>
    <property type="match status" value="1"/>
</dbReference>
<dbReference type="Pfam" id="PF01969">
    <property type="entry name" value="Ni_insertion"/>
    <property type="match status" value="1"/>
</dbReference>
<dbReference type="Proteomes" id="UP001433088">
    <property type="component" value="Unassembled WGS sequence"/>
</dbReference>
<dbReference type="RefSeq" id="WP_020309588.1">
    <property type="nucleotide sequence ID" value="NZ_JBBMEU010000077.1"/>
</dbReference>
<evidence type="ECO:0000256" key="1">
    <source>
        <dbReference type="ARBA" id="ARBA00022596"/>
    </source>
</evidence>
<dbReference type="InterPro" id="IPR002822">
    <property type="entry name" value="Ni_insertion"/>
</dbReference>
<comment type="caution">
    <text evidence="3">The sequence shown here is derived from an EMBL/GenBank/DDBJ whole genome shotgun (WGS) entry which is preliminary data.</text>
</comment>
<protein>
    <submittedName>
        <fullName evidence="3">LarC family nickel insertion protein</fullName>
    </submittedName>
</protein>
<proteinExistence type="predicted"/>
<keyword evidence="1" id="KW-0533">Nickel</keyword>
<keyword evidence="4" id="KW-1185">Reference proteome</keyword>
<name>A0ABV1CY49_9FIRM</name>
<organism evidence="3 4">
    <name type="scientific">Megasphaera intestinihominis</name>
    <dbReference type="NCBI Taxonomy" id="3133159"/>
    <lineage>
        <taxon>Bacteria</taxon>
        <taxon>Bacillati</taxon>
        <taxon>Bacillota</taxon>
        <taxon>Negativicutes</taxon>
        <taxon>Veillonellales</taxon>
        <taxon>Veillonellaceae</taxon>
        <taxon>Megasphaera</taxon>
    </lineage>
</organism>
<gene>
    <name evidence="3" type="ORF">WMO23_10035</name>
</gene>
<accession>A0ABV1CY49</accession>
<reference evidence="3 4" key="1">
    <citation type="submission" date="2024-03" db="EMBL/GenBank/DDBJ databases">
        <title>Human intestinal bacterial collection.</title>
        <authorList>
            <person name="Pauvert C."/>
            <person name="Hitch T.C.A."/>
            <person name="Clavel T."/>
        </authorList>
    </citation>
    <scope>NUCLEOTIDE SEQUENCE [LARGE SCALE GENOMIC DNA]</scope>
    <source>
        <strain evidence="3 4">CLA-AA-H81</strain>
    </source>
</reference>
<dbReference type="EMBL" id="JBBMEU010000077">
    <property type="protein sequence ID" value="MEQ2423065.1"/>
    <property type="molecule type" value="Genomic_DNA"/>
</dbReference>
<feature type="region of interest" description="Disordered" evidence="2">
    <location>
        <begin position="71"/>
        <end position="96"/>
    </location>
</feature>
<evidence type="ECO:0000256" key="2">
    <source>
        <dbReference type="SAM" id="MobiDB-lite"/>
    </source>
</evidence>